<feature type="domain" description="Aminopeptidase N-like N-terminal" evidence="16">
    <location>
        <begin position="130"/>
        <end position="304"/>
    </location>
</feature>
<dbReference type="Proteomes" id="UP000663891">
    <property type="component" value="Unassembled WGS sequence"/>
</dbReference>
<evidence type="ECO:0000256" key="11">
    <source>
        <dbReference type="PIRSR" id="PIRSR634016-4"/>
    </source>
</evidence>
<dbReference type="GO" id="GO:0005737">
    <property type="term" value="C:cytoplasm"/>
    <property type="evidence" value="ECO:0007669"/>
    <property type="project" value="TreeGrafter"/>
</dbReference>
<feature type="binding site" evidence="10">
    <location>
        <position position="438"/>
    </location>
    <ligand>
        <name>Zn(2+)</name>
        <dbReference type="ChEBI" id="CHEBI:29105"/>
        <note>catalytic</note>
    </ligand>
</feature>
<evidence type="ECO:0000259" key="14">
    <source>
        <dbReference type="Pfam" id="PF01433"/>
    </source>
</evidence>
<accession>A0A814R6Q4</accession>
<dbReference type="GO" id="GO:0016020">
    <property type="term" value="C:membrane"/>
    <property type="evidence" value="ECO:0007669"/>
    <property type="project" value="TreeGrafter"/>
</dbReference>
<comment type="cofactor">
    <cofactor evidence="10">
        <name>Zn(2+)</name>
        <dbReference type="ChEBI" id="CHEBI:29105"/>
    </cofactor>
    <text evidence="10">Binds 1 zinc ion per subunit.</text>
</comment>
<dbReference type="FunFam" id="1.10.390.10:FF:000006">
    <property type="entry name" value="Puromycin-sensitive aminopeptidase"/>
    <property type="match status" value="1"/>
</dbReference>
<dbReference type="InterPro" id="IPR050344">
    <property type="entry name" value="Peptidase_M1_aminopeptidases"/>
</dbReference>
<feature type="binding site" evidence="10">
    <location>
        <position position="419"/>
    </location>
    <ligand>
        <name>Zn(2+)</name>
        <dbReference type="ChEBI" id="CHEBI:29105"/>
        <note>catalytic</note>
    </ligand>
</feature>
<feature type="active site" description="Proton acceptor" evidence="8">
    <location>
        <position position="416"/>
    </location>
</feature>
<feature type="binding site" evidence="10">
    <location>
        <position position="415"/>
    </location>
    <ligand>
        <name>Zn(2+)</name>
        <dbReference type="ChEBI" id="CHEBI:29105"/>
        <note>catalytic</note>
    </ligand>
</feature>
<keyword evidence="13" id="KW-0812">Transmembrane</keyword>
<evidence type="ECO:0000313" key="18">
    <source>
        <dbReference type="EMBL" id="CAF3835640.1"/>
    </source>
</evidence>
<keyword evidence="7" id="KW-0482">Metalloprotease</keyword>
<gene>
    <name evidence="18" type="ORF">OKA104_LOCUS20572</name>
    <name evidence="17" type="ORF">VCS650_LOCUS21661</name>
</gene>
<proteinExistence type="inferred from homology"/>
<dbReference type="GO" id="GO:0043171">
    <property type="term" value="P:peptide catabolic process"/>
    <property type="evidence" value="ECO:0007669"/>
    <property type="project" value="TreeGrafter"/>
</dbReference>
<dbReference type="InterPro" id="IPR034016">
    <property type="entry name" value="M1_APN-typ"/>
</dbReference>
<keyword evidence="13" id="KW-0472">Membrane</keyword>
<dbReference type="InterPro" id="IPR001930">
    <property type="entry name" value="Peptidase_M1"/>
</dbReference>
<dbReference type="GO" id="GO:0006508">
    <property type="term" value="P:proteolysis"/>
    <property type="evidence" value="ECO:0007669"/>
    <property type="project" value="UniProtKB-KW"/>
</dbReference>
<keyword evidence="2" id="KW-0031">Aminopeptidase</keyword>
<keyword evidence="3" id="KW-0645">Protease</keyword>
<dbReference type="GO" id="GO:0008270">
    <property type="term" value="F:zinc ion binding"/>
    <property type="evidence" value="ECO:0007669"/>
    <property type="project" value="InterPro"/>
</dbReference>
<dbReference type="EMBL" id="CAJNON010000236">
    <property type="protein sequence ID" value="CAF1129745.1"/>
    <property type="molecule type" value="Genomic_DNA"/>
</dbReference>
<keyword evidence="5" id="KW-0378">Hydrolase</keyword>
<sequence>MASKNNTSPSIMIGETRTSSSSGNKRFGSLRNLPKSWLIAAIIFYCASVITVGLLAGLLPRRTQHITILATPTQSVTTTTPSIITPTATTTTTTTLTSTHEPSICIEDECNPRLSNDLIVHNYTLQYLYNDTTQTHVQGVVIIEFTLKQPMKQIIYHSKRMIELGEPALYENGIYQFVSMKKYIPHDYISLRLMANASFPSNRYKLEQKFVVSLTDGNTGFYQSIFQDGDETMGKLLSTKFEPTDARKAFPCFDEPHLKAEFIINIIHPENTIAIANFPIDAEALVDGLRQTSFERTFRMSTYLAAWAILPDTYKGLSDNDDEPQLTIWARREPTVKNHTALALKIATGAIPFFTEYFDTAVPMPPKTDFLAVPDFSSGAMENWGLITFREDRLIFDEKVVSTTQKHLLAETIVHELAHFWFGNYVTCKWWDDLWLNEAMATWLSYKPFTVTNPDWKMELQSLTENVIPSMWDDAKPSSHPIVVKNVTDAGEITSLFDSITYSKGASILRMLEKIVGSQTFRDGLREYLKVNAFDVGDPSFFYNKLFNDTNGEEFMKNWLEELNYPLVNVVLKVENNETIVDFTQSRFIISNALDSSHLNQTYRWKIKLECLLGGHPDSDIIDVDASTIAFIFDTEHTTRIFPGKSYSWIKCNRDFTGYYVTEYSSSSSSDIWQHLSTALEGQPVFFSNEDRVNLLQDTFLLSYNGLVDYKEPLRIVRTLIKMNIEEYVHWRTFQWHWDTLANLIDYLPNILDKFQTFAHQQILSGDETLDTILTLNPTDNDNTKLIKGLKFEFLCRMNHADSIRKASELFKTIPIQYFNNSDIGIGIGADFLTTVYTYHLKHDDNEADWNMMFNYYKIAVSPQEQTRALMAICSTNNADRLNRLLNEGLVTGANTIRRQDYFAMMGYMSRHAIGRETVWSFYRDNYQRLVDTFTLEHRGFGRAILSITHSFQESSYLEQMSALFTRYPNAGAGTSARKQAVDQVNMNIEWIKSREQNLHDALDATLRQ</sequence>
<dbReference type="InterPro" id="IPR014782">
    <property type="entry name" value="Peptidase_M1_dom"/>
</dbReference>
<evidence type="ECO:0000256" key="13">
    <source>
        <dbReference type="SAM" id="Phobius"/>
    </source>
</evidence>
<dbReference type="Pfam" id="PF17900">
    <property type="entry name" value="Peptidase_M1_N"/>
    <property type="match status" value="1"/>
</dbReference>
<comment type="similarity">
    <text evidence="1">Belongs to the peptidase M1 family.</text>
</comment>
<name>A0A814R6Q4_9BILA</name>
<feature type="domain" description="Peptidase M1 membrane alanine aminopeptidase" evidence="14">
    <location>
        <begin position="343"/>
        <end position="559"/>
    </location>
</feature>
<feature type="domain" description="ERAP1-like C-terminal" evidence="15">
    <location>
        <begin position="649"/>
        <end position="985"/>
    </location>
</feature>
<evidence type="ECO:0000256" key="7">
    <source>
        <dbReference type="ARBA" id="ARBA00023049"/>
    </source>
</evidence>
<feature type="binding site" evidence="9">
    <location>
        <position position="939"/>
    </location>
    <ligand>
        <name>substrate</name>
    </ligand>
</feature>
<dbReference type="GO" id="GO:0070006">
    <property type="term" value="F:metalloaminopeptidase activity"/>
    <property type="evidence" value="ECO:0007669"/>
    <property type="project" value="TreeGrafter"/>
</dbReference>
<dbReference type="PANTHER" id="PTHR11533">
    <property type="entry name" value="PROTEASE M1 ZINC METALLOPROTEASE"/>
    <property type="match status" value="1"/>
</dbReference>
<evidence type="ECO:0000256" key="5">
    <source>
        <dbReference type="ARBA" id="ARBA00022801"/>
    </source>
</evidence>
<dbReference type="SUPFAM" id="SSF63737">
    <property type="entry name" value="Leukotriene A4 hydrolase N-terminal domain"/>
    <property type="match status" value="1"/>
</dbReference>
<evidence type="ECO:0008006" key="20">
    <source>
        <dbReference type="Google" id="ProtNLM"/>
    </source>
</evidence>
<reference evidence="17" key="1">
    <citation type="submission" date="2021-02" db="EMBL/GenBank/DDBJ databases">
        <authorList>
            <person name="Nowell W R."/>
        </authorList>
    </citation>
    <scope>NUCLEOTIDE SEQUENCE</scope>
</reference>
<dbReference type="GO" id="GO:0042277">
    <property type="term" value="F:peptide binding"/>
    <property type="evidence" value="ECO:0007669"/>
    <property type="project" value="TreeGrafter"/>
</dbReference>
<feature type="region of interest" description="Disordered" evidence="12">
    <location>
        <begin position="1"/>
        <end position="25"/>
    </location>
</feature>
<evidence type="ECO:0000256" key="10">
    <source>
        <dbReference type="PIRSR" id="PIRSR634016-3"/>
    </source>
</evidence>
<feature type="binding site" evidence="9">
    <location>
        <position position="242"/>
    </location>
    <ligand>
        <name>substrate</name>
    </ligand>
</feature>
<feature type="site" description="Transition state stabilizer" evidence="11">
    <location>
        <position position="502"/>
    </location>
</feature>
<keyword evidence="4 10" id="KW-0479">Metal-binding</keyword>
<feature type="binding site" evidence="9">
    <location>
        <begin position="379"/>
        <end position="383"/>
    </location>
    <ligand>
        <name>substrate</name>
    </ligand>
</feature>
<organism evidence="17 19">
    <name type="scientific">Adineta steineri</name>
    <dbReference type="NCBI Taxonomy" id="433720"/>
    <lineage>
        <taxon>Eukaryota</taxon>
        <taxon>Metazoa</taxon>
        <taxon>Spiralia</taxon>
        <taxon>Gnathifera</taxon>
        <taxon>Rotifera</taxon>
        <taxon>Eurotatoria</taxon>
        <taxon>Bdelloidea</taxon>
        <taxon>Adinetida</taxon>
        <taxon>Adinetidae</taxon>
        <taxon>Adineta</taxon>
    </lineage>
</organism>
<dbReference type="Gene3D" id="1.10.390.10">
    <property type="entry name" value="Neutral Protease Domain 2"/>
    <property type="match status" value="1"/>
</dbReference>
<evidence type="ECO:0000256" key="8">
    <source>
        <dbReference type="PIRSR" id="PIRSR634016-1"/>
    </source>
</evidence>
<evidence type="ECO:0000256" key="1">
    <source>
        <dbReference type="ARBA" id="ARBA00010136"/>
    </source>
</evidence>
<evidence type="ECO:0000256" key="3">
    <source>
        <dbReference type="ARBA" id="ARBA00022670"/>
    </source>
</evidence>
<evidence type="ECO:0000259" key="16">
    <source>
        <dbReference type="Pfam" id="PF17900"/>
    </source>
</evidence>
<dbReference type="OrthoDB" id="10031169at2759"/>
<dbReference type="Gene3D" id="2.60.40.1910">
    <property type="match status" value="1"/>
</dbReference>
<dbReference type="Gene3D" id="2.60.40.1730">
    <property type="entry name" value="tricorn interacting facor f3 domain"/>
    <property type="match status" value="1"/>
</dbReference>
<keyword evidence="6 10" id="KW-0862">Zinc</keyword>
<comment type="caution">
    <text evidence="17">The sequence shown here is derived from an EMBL/GenBank/DDBJ whole genome shotgun (WGS) entry which is preliminary data.</text>
</comment>
<dbReference type="Pfam" id="PF01433">
    <property type="entry name" value="Peptidase_M1"/>
    <property type="match status" value="1"/>
</dbReference>
<dbReference type="Proteomes" id="UP000663881">
    <property type="component" value="Unassembled WGS sequence"/>
</dbReference>
<evidence type="ECO:0000256" key="12">
    <source>
        <dbReference type="SAM" id="MobiDB-lite"/>
    </source>
</evidence>
<evidence type="ECO:0000313" key="17">
    <source>
        <dbReference type="EMBL" id="CAF1129745.1"/>
    </source>
</evidence>
<keyword evidence="13" id="KW-1133">Transmembrane helix</keyword>
<dbReference type="PRINTS" id="PR00756">
    <property type="entry name" value="ALADIPTASE"/>
</dbReference>
<evidence type="ECO:0000313" key="19">
    <source>
        <dbReference type="Proteomes" id="UP000663891"/>
    </source>
</evidence>
<dbReference type="InterPro" id="IPR027268">
    <property type="entry name" value="Peptidase_M4/M1_CTD_sf"/>
</dbReference>
<evidence type="ECO:0000256" key="4">
    <source>
        <dbReference type="ARBA" id="ARBA00022723"/>
    </source>
</evidence>
<dbReference type="GO" id="GO:0005615">
    <property type="term" value="C:extracellular space"/>
    <property type="evidence" value="ECO:0007669"/>
    <property type="project" value="TreeGrafter"/>
</dbReference>
<dbReference type="PANTHER" id="PTHR11533:SF299">
    <property type="entry name" value="AMINOPEPTIDASE"/>
    <property type="match status" value="1"/>
</dbReference>
<protein>
    <recommendedName>
        <fullName evidence="20">Aminopeptidase</fullName>
    </recommendedName>
</protein>
<dbReference type="EMBL" id="CAJOAY010001383">
    <property type="protein sequence ID" value="CAF3835640.1"/>
    <property type="molecule type" value="Genomic_DNA"/>
</dbReference>
<evidence type="ECO:0000256" key="9">
    <source>
        <dbReference type="PIRSR" id="PIRSR634016-2"/>
    </source>
</evidence>
<evidence type="ECO:0000256" key="2">
    <source>
        <dbReference type="ARBA" id="ARBA00022438"/>
    </source>
</evidence>
<dbReference type="AlphaFoldDB" id="A0A814R6Q4"/>
<evidence type="ECO:0000259" key="15">
    <source>
        <dbReference type="Pfam" id="PF11838"/>
    </source>
</evidence>
<dbReference type="InterPro" id="IPR042097">
    <property type="entry name" value="Aminopeptidase_N-like_N_sf"/>
</dbReference>
<evidence type="ECO:0000256" key="6">
    <source>
        <dbReference type="ARBA" id="ARBA00022833"/>
    </source>
</evidence>
<feature type="compositionally biased region" description="Polar residues" evidence="12">
    <location>
        <begin position="1"/>
        <end position="24"/>
    </location>
</feature>
<dbReference type="CDD" id="cd09601">
    <property type="entry name" value="M1_APN-Q_like"/>
    <property type="match status" value="1"/>
</dbReference>
<dbReference type="InterPro" id="IPR045357">
    <property type="entry name" value="Aminopeptidase_N-like_N"/>
</dbReference>
<dbReference type="SUPFAM" id="SSF55486">
    <property type="entry name" value="Metalloproteases ('zincins'), catalytic domain"/>
    <property type="match status" value="1"/>
</dbReference>
<feature type="transmembrane region" description="Helical" evidence="13">
    <location>
        <begin position="36"/>
        <end position="59"/>
    </location>
</feature>
<dbReference type="Pfam" id="PF11838">
    <property type="entry name" value="ERAP1_C"/>
    <property type="match status" value="1"/>
</dbReference>
<dbReference type="InterPro" id="IPR024571">
    <property type="entry name" value="ERAP1-like_C_dom"/>
</dbReference>
<dbReference type="Gene3D" id="1.25.50.20">
    <property type="match status" value="1"/>
</dbReference>